<accession>A0A836KW79</accession>
<organism evidence="2 3">
    <name type="scientific">Leishmania enriettii</name>
    <dbReference type="NCBI Taxonomy" id="5663"/>
    <lineage>
        <taxon>Eukaryota</taxon>
        <taxon>Discoba</taxon>
        <taxon>Euglenozoa</taxon>
        <taxon>Kinetoplastea</taxon>
        <taxon>Metakinetoplastina</taxon>
        <taxon>Trypanosomatida</taxon>
        <taxon>Trypanosomatidae</taxon>
        <taxon>Leishmaniinae</taxon>
        <taxon>Leishmania</taxon>
    </lineage>
</organism>
<dbReference type="OrthoDB" id="247802at2759"/>
<name>A0A836KW79_LEIEN</name>
<evidence type="ECO:0000256" key="1">
    <source>
        <dbReference type="SAM" id="MobiDB-lite"/>
    </source>
</evidence>
<dbReference type="Proteomes" id="UP000674179">
    <property type="component" value="Chromosome 8"/>
</dbReference>
<evidence type="ECO:0000313" key="3">
    <source>
        <dbReference type="Proteomes" id="UP000674179"/>
    </source>
</evidence>
<proteinExistence type="predicted"/>
<dbReference type="GeneID" id="94175250"/>
<sequence>MPFFVSSVPMPIRDAAATAAAKVSRLVSPRFRITQRDYLIRRGGRTQQRRSAVAIDYTPTYFSAYKGDPSQCPRLIDAEAVHGDEQAFWSARRDFYRGGASRSYYPTWDRQAQALIMLTRNVPRIPQEAAFRLFTLGLKMLLLPRLVAGVELMLPSWMTLNAEGFLREGLEGQMAKTEGGGETSVPAADADAAAAAASPSASSEAAGDGSGSGNREKQ</sequence>
<dbReference type="AlphaFoldDB" id="A0A836KW79"/>
<dbReference type="KEGG" id="lenr:94175250"/>
<protein>
    <submittedName>
        <fullName evidence="2">Uncharacterized protein</fullName>
    </submittedName>
</protein>
<comment type="caution">
    <text evidence="2">The sequence shown here is derived from an EMBL/GenBank/DDBJ whole genome shotgun (WGS) entry which is preliminary data.</text>
</comment>
<feature type="region of interest" description="Disordered" evidence="1">
    <location>
        <begin position="175"/>
        <end position="218"/>
    </location>
</feature>
<feature type="compositionally biased region" description="Low complexity" evidence="1">
    <location>
        <begin position="187"/>
        <end position="207"/>
    </location>
</feature>
<dbReference type="EMBL" id="JAFHKP010000008">
    <property type="protein sequence ID" value="KAG5485135.1"/>
    <property type="molecule type" value="Genomic_DNA"/>
</dbReference>
<evidence type="ECO:0000313" key="2">
    <source>
        <dbReference type="EMBL" id="KAG5485135.1"/>
    </source>
</evidence>
<gene>
    <name evidence="2" type="ORF">CUR178_08106</name>
</gene>
<dbReference type="RefSeq" id="XP_067695399.1">
    <property type="nucleotide sequence ID" value="XM_067839740.1"/>
</dbReference>
<reference evidence="2 3" key="1">
    <citation type="submission" date="2021-02" db="EMBL/GenBank/DDBJ databases">
        <title>Leishmania (Mundinia) enrietti genome sequencing and assembly.</title>
        <authorList>
            <person name="Almutairi H."/>
            <person name="Gatherer D."/>
        </authorList>
    </citation>
    <scope>NUCLEOTIDE SEQUENCE [LARGE SCALE GENOMIC DNA]</scope>
    <source>
        <strain evidence="2">CUR178</strain>
    </source>
</reference>
<keyword evidence="3" id="KW-1185">Reference proteome</keyword>